<evidence type="ECO:0000256" key="1">
    <source>
        <dbReference type="SAM" id="MobiDB-lite"/>
    </source>
</evidence>
<sequence length="165" mass="18890">MAVRLSGEQPWLTRMNAMLRETLEKHAVSNHERSFEEDFNPHFLRRLRQERCELEINMAKLQKALDNHIEAADELQPPPDENQMAKIEQNIASAQATYLKGQNRLTALCLILGQNADVPMKTLSYLLEALEGSQKTRSASSKLQQTTMTLPSNSSWKNTTIRKRL</sequence>
<protein>
    <submittedName>
        <fullName evidence="3">Mediator of RNA polymerase II transcription subunit 8</fullName>
    </submittedName>
</protein>
<name>A0A7I4YDK6_HAECO</name>
<dbReference type="AlphaFoldDB" id="A0A7I4YDK6"/>
<dbReference type="OMA" id="CELEINM"/>
<dbReference type="Proteomes" id="UP000025227">
    <property type="component" value="Unplaced"/>
</dbReference>
<evidence type="ECO:0000313" key="3">
    <source>
        <dbReference type="WBParaSite" id="HCON_00078930-00001"/>
    </source>
</evidence>
<feature type="compositionally biased region" description="Polar residues" evidence="1">
    <location>
        <begin position="136"/>
        <end position="159"/>
    </location>
</feature>
<organism evidence="2 3">
    <name type="scientific">Haemonchus contortus</name>
    <name type="common">Barber pole worm</name>
    <dbReference type="NCBI Taxonomy" id="6289"/>
    <lineage>
        <taxon>Eukaryota</taxon>
        <taxon>Metazoa</taxon>
        <taxon>Ecdysozoa</taxon>
        <taxon>Nematoda</taxon>
        <taxon>Chromadorea</taxon>
        <taxon>Rhabditida</taxon>
        <taxon>Rhabditina</taxon>
        <taxon>Rhabditomorpha</taxon>
        <taxon>Strongyloidea</taxon>
        <taxon>Trichostrongylidae</taxon>
        <taxon>Haemonchus</taxon>
    </lineage>
</organism>
<evidence type="ECO:0000313" key="2">
    <source>
        <dbReference type="Proteomes" id="UP000025227"/>
    </source>
</evidence>
<proteinExistence type="predicted"/>
<dbReference type="WBParaSite" id="HCON_00078930-00001">
    <property type="protein sequence ID" value="HCON_00078930-00001"/>
    <property type="gene ID" value="HCON_00078930"/>
</dbReference>
<accession>A0A7I4YDK6</accession>
<keyword evidence="2" id="KW-1185">Reference proteome</keyword>
<feature type="region of interest" description="Disordered" evidence="1">
    <location>
        <begin position="136"/>
        <end position="165"/>
    </location>
</feature>
<reference evidence="3" key="1">
    <citation type="submission" date="2020-12" db="UniProtKB">
        <authorList>
            <consortium name="WormBaseParasite"/>
        </authorList>
    </citation>
    <scope>IDENTIFICATION</scope>
    <source>
        <strain evidence="3">MHco3</strain>
    </source>
</reference>